<name>A0A2P2PXD2_RHIMU</name>
<dbReference type="EMBL" id="GGEC01078829">
    <property type="protein sequence ID" value="MBX59313.1"/>
    <property type="molecule type" value="Transcribed_RNA"/>
</dbReference>
<proteinExistence type="predicted"/>
<protein>
    <submittedName>
        <fullName evidence="1">Uncharacterized protein</fullName>
    </submittedName>
</protein>
<accession>A0A2P2PXD2</accession>
<dbReference type="AlphaFoldDB" id="A0A2P2PXD2"/>
<reference evidence="1" key="1">
    <citation type="submission" date="2018-02" db="EMBL/GenBank/DDBJ databases">
        <title>Rhizophora mucronata_Transcriptome.</title>
        <authorList>
            <person name="Meera S.P."/>
            <person name="Sreeshan A."/>
            <person name="Augustine A."/>
        </authorList>
    </citation>
    <scope>NUCLEOTIDE SEQUENCE</scope>
    <source>
        <tissue evidence="1">Leaf</tissue>
    </source>
</reference>
<organism evidence="1">
    <name type="scientific">Rhizophora mucronata</name>
    <name type="common">Asiatic mangrove</name>
    <dbReference type="NCBI Taxonomy" id="61149"/>
    <lineage>
        <taxon>Eukaryota</taxon>
        <taxon>Viridiplantae</taxon>
        <taxon>Streptophyta</taxon>
        <taxon>Embryophyta</taxon>
        <taxon>Tracheophyta</taxon>
        <taxon>Spermatophyta</taxon>
        <taxon>Magnoliopsida</taxon>
        <taxon>eudicotyledons</taxon>
        <taxon>Gunneridae</taxon>
        <taxon>Pentapetalae</taxon>
        <taxon>rosids</taxon>
        <taxon>fabids</taxon>
        <taxon>Malpighiales</taxon>
        <taxon>Rhizophoraceae</taxon>
        <taxon>Rhizophora</taxon>
    </lineage>
</organism>
<evidence type="ECO:0000313" key="1">
    <source>
        <dbReference type="EMBL" id="MBX59313.1"/>
    </source>
</evidence>
<sequence>MISLTNACDLWLEKCLMFDVQCTYLYGTSFSAS</sequence>